<feature type="compositionally biased region" description="Basic and acidic residues" evidence="1">
    <location>
        <begin position="715"/>
        <end position="725"/>
    </location>
</feature>
<feature type="compositionally biased region" description="Polar residues" evidence="1">
    <location>
        <begin position="819"/>
        <end position="839"/>
    </location>
</feature>
<feature type="compositionally biased region" description="Basic and acidic residues" evidence="1">
    <location>
        <begin position="666"/>
        <end position="685"/>
    </location>
</feature>
<feature type="region of interest" description="Disordered" evidence="1">
    <location>
        <begin position="1"/>
        <end position="62"/>
    </location>
</feature>
<organism evidence="2 3">
    <name type="scientific">Rhizoctonia solani</name>
    <dbReference type="NCBI Taxonomy" id="456999"/>
    <lineage>
        <taxon>Eukaryota</taxon>
        <taxon>Fungi</taxon>
        <taxon>Dikarya</taxon>
        <taxon>Basidiomycota</taxon>
        <taxon>Agaricomycotina</taxon>
        <taxon>Agaricomycetes</taxon>
        <taxon>Cantharellales</taxon>
        <taxon>Ceratobasidiaceae</taxon>
        <taxon>Rhizoctonia</taxon>
    </lineage>
</organism>
<feature type="compositionally biased region" description="Basic and acidic residues" evidence="1">
    <location>
        <begin position="900"/>
        <end position="913"/>
    </location>
</feature>
<feature type="compositionally biased region" description="Basic and acidic residues" evidence="1">
    <location>
        <begin position="733"/>
        <end position="746"/>
    </location>
</feature>
<dbReference type="AlphaFoldDB" id="A0A0K6GH38"/>
<keyword evidence="3" id="KW-1185">Reference proteome</keyword>
<evidence type="ECO:0000256" key="1">
    <source>
        <dbReference type="SAM" id="MobiDB-lite"/>
    </source>
</evidence>
<feature type="compositionally biased region" description="Polar residues" evidence="1">
    <location>
        <begin position="648"/>
        <end position="665"/>
    </location>
</feature>
<feature type="compositionally biased region" description="Polar residues" evidence="1">
    <location>
        <begin position="456"/>
        <end position="476"/>
    </location>
</feature>
<protein>
    <submittedName>
        <fullName evidence="2">Uncharacterized protein</fullName>
    </submittedName>
</protein>
<feature type="compositionally biased region" description="Polar residues" evidence="1">
    <location>
        <begin position="295"/>
        <end position="325"/>
    </location>
</feature>
<feature type="compositionally biased region" description="Basic and acidic residues" evidence="1">
    <location>
        <begin position="413"/>
        <end position="422"/>
    </location>
</feature>
<feature type="region of interest" description="Disordered" evidence="1">
    <location>
        <begin position="353"/>
        <end position="524"/>
    </location>
</feature>
<feature type="compositionally biased region" description="Basic residues" evidence="1">
    <location>
        <begin position="20"/>
        <end position="30"/>
    </location>
</feature>
<feature type="compositionally biased region" description="Basic and acidic residues" evidence="1">
    <location>
        <begin position="542"/>
        <end position="573"/>
    </location>
</feature>
<proteinExistence type="predicted"/>
<dbReference type="Proteomes" id="UP000044841">
    <property type="component" value="Unassembled WGS sequence"/>
</dbReference>
<feature type="compositionally biased region" description="Low complexity" evidence="1">
    <location>
        <begin position="773"/>
        <end position="792"/>
    </location>
</feature>
<evidence type="ECO:0000313" key="2">
    <source>
        <dbReference type="EMBL" id="CUA77922.1"/>
    </source>
</evidence>
<feature type="region of interest" description="Disordered" evidence="1">
    <location>
        <begin position="167"/>
        <end position="325"/>
    </location>
</feature>
<evidence type="ECO:0000313" key="3">
    <source>
        <dbReference type="Proteomes" id="UP000044841"/>
    </source>
</evidence>
<reference evidence="2 3" key="1">
    <citation type="submission" date="2015-07" db="EMBL/GenBank/DDBJ databases">
        <authorList>
            <person name="Noorani M."/>
        </authorList>
    </citation>
    <scope>NUCLEOTIDE SEQUENCE [LARGE SCALE GENOMIC DNA]</scope>
    <source>
        <strain evidence="2">BBA 69670</strain>
    </source>
</reference>
<sequence length="913" mass="99017">MDDDESSEGDTKRLAMFQKQAKRRYLNKHKAQQESLASLPGYTSQAEAEGTDPPKYPPPAADKYTELTAEEADEERDEVGDVVRRVRLRRKRSGSDTYLDSLLARSVHALELSNALLQSSMTTQSSLSALLTREDQLDSHAQFLANQIHASDSRRVWVDDMSRQLDPGLSQSLPDPAGGFLAGETSRGLQRGDRPRSPPPRCMTVYADHAQDPDSILIPSTNGLRSAARVHDLSRNHSRRSSTSEEGLGWGTPPRNRSIYGIATASSPQLSTPAPRRASGRRTLSNVHLPPEPSSGYTSSVQSPNVQTTYSPSVPSPNVQTTSNQYLSSPVRPILSSVPAEPSTPAYNLLSAIVTRTPGTTTDSESEGRRLSEPRRPKATTSESRNRLAPPTDSRLSLDPRVPRIESQISPGLDKRPRHLSETDMGTVRGKGSGGWVAPMMLAGQKRGATGAGDVQSGNSSQSGSKPPTPSRTSTHLPAAHIASPDGPNRARGPSPSPSPNRGVRHPFLAGGRRRSISTEDDRAMQRYRSADALRRILDDAAAKRQQEQEQQEREREEEEARLAASEQQERGRKPLARPNWSVIPRRGTTVAVETVETVGEVSIEGITGTGGGGGGKRRESTTGKQLDPLVLPGEFWAGPVTAEPKSGLTTRQNTRQDTLTSPNLERQDTLIPERQDPLRPDSPTRQRSQSMGPRFGSLLPKISVFGKTGVGDPPVDKGKGKAVEAQDIPRSAVEERSRARAEDLSKTPVPGPSFAARLSVQLNGANIDPDTETTSSSSESECESQPSQASLPLPPRLFIDSTDSITRRPSSLRLPGSPRTSSFRQPGSGASTPRSVTFSPLPPKHVPSGGRPLSEAKTRRKNKDKNKEKEKPGWFASWFGPLPSSTSAVSGKYGVSSRRGWDSPRSMDDWQM</sequence>
<gene>
    <name evidence="2" type="ORF">RSOLAG22IIIB_06875</name>
</gene>
<feature type="compositionally biased region" description="Basic and acidic residues" evidence="1">
    <location>
        <begin position="366"/>
        <end position="376"/>
    </location>
</feature>
<feature type="region of interest" description="Disordered" evidence="1">
    <location>
        <begin position="604"/>
        <end position="913"/>
    </location>
</feature>
<dbReference type="EMBL" id="CYGV01001911">
    <property type="protein sequence ID" value="CUA77922.1"/>
    <property type="molecule type" value="Genomic_DNA"/>
</dbReference>
<accession>A0A0K6GH38</accession>
<feature type="compositionally biased region" description="Polar residues" evidence="1">
    <location>
        <begin position="33"/>
        <end position="46"/>
    </location>
</feature>
<feature type="region of interest" description="Disordered" evidence="1">
    <location>
        <begin position="542"/>
        <end position="581"/>
    </location>
</feature>
<name>A0A0K6GH38_9AGAM</name>